<keyword evidence="4" id="KW-0808">Transferase</keyword>
<evidence type="ECO:0000256" key="3">
    <source>
        <dbReference type="ARBA" id="ARBA00022553"/>
    </source>
</evidence>
<evidence type="ECO:0000313" key="12">
    <source>
        <dbReference type="EMBL" id="GAA0943769.1"/>
    </source>
</evidence>
<keyword evidence="3" id="KW-0597">Phosphoprotein</keyword>
<evidence type="ECO:0000259" key="11">
    <source>
        <dbReference type="SMART" id="SM00387"/>
    </source>
</evidence>
<evidence type="ECO:0000313" key="13">
    <source>
        <dbReference type="Proteomes" id="UP001500665"/>
    </source>
</evidence>
<dbReference type="InterPro" id="IPR036890">
    <property type="entry name" value="HATPase_C_sf"/>
</dbReference>
<accession>A0ABN1QJW7</accession>
<feature type="transmembrane region" description="Helical" evidence="10">
    <location>
        <begin position="69"/>
        <end position="85"/>
    </location>
</feature>
<feature type="compositionally biased region" description="Basic and acidic residues" evidence="9">
    <location>
        <begin position="390"/>
        <end position="405"/>
    </location>
</feature>
<keyword evidence="13" id="KW-1185">Reference proteome</keyword>
<keyword evidence="8" id="KW-0902">Two-component regulatory system</keyword>
<dbReference type="EMBL" id="BAAAHH010000004">
    <property type="protein sequence ID" value="GAA0943769.1"/>
    <property type="molecule type" value="Genomic_DNA"/>
</dbReference>
<keyword evidence="10" id="KW-0472">Membrane</keyword>
<evidence type="ECO:0000256" key="5">
    <source>
        <dbReference type="ARBA" id="ARBA00022741"/>
    </source>
</evidence>
<dbReference type="PANTHER" id="PTHR24421">
    <property type="entry name" value="NITRATE/NITRITE SENSOR PROTEIN NARX-RELATED"/>
    <property type="match status" value="1"/>
</dbReference>
<keyword evidence="10" id="KW-0812">Transmembrane</keyword>
<evidence type="ECO:0000256" key="7">
    <source>
        <dbReference type="ARBA" id="ARBA00022840"/>
    </source>
</evidence>
<keyword evidence="5" id="KW-0547">Nucleotide-binding</keyword>
<dbReference type="EC" id="2.7.13.3" evidence="2"/>
<reference evidence="12 13" key="1">
    <citation type="journal article" date="2019" name="Int. J. Syst. Evol. Microbiol.">
        <title>The Global Catalogue of Microorganisms (GCM) 10K type strain sequencing project: providing services to taxonomists for standard genome sequencing and annotation.</title>
        <authorList>
            <consortium name="The Broad Institute Genomics Platform"/>
            <consortium name="The Broad Institute Genome Sequencing Center for Infectious Disease"/>
            <person name="Wu L."/>
            <person name="Ma J."/>
        </authorList>
    </citation>
    <scope>NUCLEOTIDE SEQUENCE [LARGE SCALE GENOMIC DNA]</scope>
    <source>
        <strain evidence="12 13">JCM 10696</strain>
    </source>
</reference>
<keyword evidence="10" id="KW-1133">Transmembrane helix</keyword>
<evidence type="ECO:0000256" key="9">
    <source>
        <dbReference type="SAM" id="MobiDB-lite"/>
    </source>
</evidence>
<feature type="domain" description="Histidine kinase/HSP90-like ATPase" evidence="11">
    <location>
        <begin position="293"/>
        <end position="383"/>
    </location>
</feature>
<dbReference type="Pfam" id="PF02518">
    <property type="entry name" value="HATPase_c"/>
    <property type="match status" value="1"/>
</dbReference>
<dbReference type="RefSeq" id="WP_344238344.1">
    <property type="nucleotide sequence ID" value="NZ_BAAAHH010000004.1"/>
</dbReference>
<gene>
    <name evidence="12" type="ORF">GCM10009550_16010</name>
</gene>
<dbReference type="Proteomes" id="UP001500665">
    <property type="component" value="Unassembled WGS sequence"/>
</dbReference>
<dbReference type="SUPFAM" id="SSF55874">
    <property type="entry name" value="ATPase domain of HSP90 chaperone/DNA topoisomerase II/histidine kinase"/>
    <property type="match status" value="1"/>
</dbReference>
<dbReference type="InterPro" id="IPR011712">
    <property type="entry name" value="Sig_transdc_His_kin_sub3_dim/P"/>
</dbReference>
<evidence type="ECO:0000256" key="10">
    <source>
        <dbReference type="SAM" id="Phobius"/>
    </source>
</evidence>
<feature type="transmembrane region" description="Helical" evidence="10">
    <location>
        <begin position="21"/>
        <end position="39"/>
    </location>
</feature>
<dbReference type="Gene3D" id="1.20.5.1930">
    <property type="match status" value="1"/>
</dbReference>
<dbReference type="CDD" id="cd16917">
    <property type="entry name" value="HATPase_UhpB-NarQ-NarX-like"/>
    <property type="match status" value="1"/>
</dbReference>
<dbReference type="Pfam" id="PF07730">
    <property type="entry name" value="HisKA_3"/>
    <property type="match status" value="1"/>
</dbReference>
<comment type="catalytic activity">
    <reaction evidence="1">
        <text>ATP + protein L-histidine = ADP + protein N-phospho-L-histidine.</text>
        <dbReference type="EC" id="2.7.13.3"/>
    </reaction>
</comment>
<feature type="transmembrane region" description="Helical" evidence="10">
    <location>
        <begin position="139"/>
        <end position="157"/>
    </location>
</feature>
<feature type="transmembrane region" description="Helical" evidence="10">
    <location>
        <begin position="45"/>
        <end position="64"/>
    </location>
</feature>
<evidence type="ECO:0000256" key="1">
    <source>
        <dbReference type="ARBA" id="ARBA00000085"/>
    </source>
</evidence>
<evidence type="ECO:0000256" key="4">
    <source>
        <dbReference type="ARBA" id="ARBA00022679"/>
    </source>
</evidence>
<dbReference type="InterPro" id="IPR003594">
    <property type="entry name" value="HATPase_dom"/>
</dbReference>
<comment type="caution">
    <text evidence="12">The sequence shown here is derived from an EMBL/GenBank/DDBJ whole genome shotgun (WGS) entry which is preliminary data.</text>
</comment>
<dbReference type="PANTHER" id="PTHR24421:SF10">
    <property type="entry name" value="NITRATE_NITRITE SENSOR PROTEIN NARQ"/>
    <property type="match status" value="1"/>
</dbReference>
<keyword evidence="7" id="KW-0067">ATP-binding</keyword>
<evidence type="ECO:0000256" key="8">
    <source>
        <dbReference type="ARBA" id="ARBA00023012"/>
    </source>
</evidence>
<sequence>MPPVEPREPWYRRSRPAVTELLAWCGGMLYPPVLFLTVARGRQGFDPVLVVPAALLTLLAVSLVRRGPLPAVALLAVAWTGAVLAMPKLEIAFLAVAITDGTLAYLAATRPRRVSLPALTVLLAAQTACAHLTAPIPAMPSTLGLLALAAAVAWMAGNSARQRRLHAAQLAEQAAAQAVTAERLRIARELHDMVAHSIGVIAIQAGVGGRVIDTQPAEARNALGVIEATSRETLSGLRRMLGALRRAEPGDTQAPRGPAPGLADLEGLIRTTGDAGVRVETSLRGEHRPLPAEVDLAAFRIVQESLTNVVRHANTDRCRVSIDYADEELVVEVVDDGHGPSGGGAGYGLTGMRERVALLSGGLTTGPRPEGGFRVEARLPIPARTGAAAADRRETQDAEVEGGTR</sequence>
<feature type="region of interest" description="Disordered" evidence="9">
    <location>
        <begin position="363"/>
        <end position="405"/>
    </location>
</feature>
<organism evidence="12 13">
    <name type="scientific">Actinocorallia libanotica</name>
    <dbReference type="NCBI Taxonomy" id="46162"/>
    <lineage>
        <taxon>Bacteria</taxon>
        <taxon>Bacillati</taxon>
        <taxon>Actinomycetota</taxon>
        <taxon>Actinomycetes</taxon>
        <taxon>Streptosporangiales</taxon>
        <taxon>Thermomonosporaceae</taxon>
        <taxon>Actinocorallia</taxon>
    </lineage>
</organism>
<dbReference type="GO" id="GO:0016301">
    <property type="term" value="F:kinase activity"/>
    <property type="evidence" value="ECO:0007669"/>
    <property type="project" value="UniProtKB-KW"/>
</dbReference>
<name>A0ABN1QJW7_9ACTN</name>
<dbReference type="SMART" id="SM00387">
    <property type="entry name" value="HATPase_c"/>
    <property type="match status" value="1"/>
</dbReference>
<keyword evidence="6 12" id="KW-0418">Kinase</keyword>
<dbReference type="Gene3D" id="3.30.565.10">
    <property type="entry name" value="Histidine kinase-like ATPase, C-terminal domain"/>
    <property type="match status" value="1"/>
</dbReference>
<protein>
    <recommendedName>
        <fullName evidence="2">histidine kinase</fullName>
        <ecNumber evidence="2">2.7.13.3</ecNumber>
    </recommendedName>
</protein>
<proteinExistence type="predicted"/>
<dbReference type="InterPro" id="IPR050482">
    <property type="entry name" value="Sensor_HK_TwoCompSys"/>
</dbReference>
<evidence type="ECO:0000256" key="6">
    <source>
        <dbReference type="ARBA" id="ARBA00022777"/>
    </source>
</evidence>
<evidence type="ECO:0000256" key="2">
    <source>
        <dbReference type="ARBA" id="ARBA00012438"/>
    </source>
</evidence>